<name>A0A146KFQ8_9EUKA</name>
<sequence length="213" mass="24622">MRVRSPSPDLYHPKLTKNSPQFTFKDRYKLIEQKSVSPAPDRYNIKSAFLPSRGSDKYTLGSRVKTQINWMPPSPSPDRYQCPPVQSANKISLSSRYCGPYTQEFEMLTQKYKQSPNKYSISKPKAYPKHSFIHEKTKQVFKHLSPGPKYELRKEVEIKPKSFGQRYGDYQFLQELKKANISPCSYKVDTDTIIKNKGFGFGVGERFKGVGYL</sequence>
<evidence type="ECO:0000313" key="1">
    <source>
        <dbReference type="EMBL" id="JAP94119.1"/>
    </source>
</evidence>
<organism evidence="1">
    <name type="scientific">Trepomonas sp. PC1</name>
    <dbReference type="NCBI Taxonomy" id="1076344"/>
    <lineage>
        <taxon>Eukaryota</taxon>
        <taxon>Metamonada</taxon>
        <taxon>Diplomonadida</taxon>
        <taxon>Hexamitidae</taxon>
        <taxon>Hexamitinae</taxon>
        <taxon>Trepomonas</taxon>
    </lineage>
</organism>
<proteinExistence type="predicted"/>
<accession>A0A146KFQ8</accession>
<reference evidence="1" key="1">
    <citation type="submission" date="2015-07" db="EMBL/GenBank/DDBJ databases">
        <title>Adaptation to a free-living lifestyle via gene acquisitions in the diplomonad Trepomonas sp. PC1.</title>
        <authorList>
            <person name="Xu F."/>
            <person name="Jerlstrom-Hultqvist J."/>
            <person name="Kolisko M."/>
            <person name="Simpson A.G.B."/>
            <person name="Roger A.J."/>
            <person name="Svard S.G."/>
            <person name="Andersson J.O."/>
        </authorList>
    </citation>
    <scope>NUCLEOTIDE SEQUENCE</scope>
    <source>
        <strain evidence="1">PC1</strain>
    </source>
</reference>
<protein>
    <submittedName>
        <fullName evidence="1">H-SHIPPO 1</fullName>
    </submittedName>
</protein>
<dbReference type="EMBL" id="GDID01002487">
    <property type="protein sequence ID" value="JAP94119.1"/>
    <property type="molecule type" value="Transcribed_RNA"/>
</dbReference>
<gene>
    <name evidence="1" type="ORF">TPC1_13344</name>
</gene>
<dbReference type="AlphaFoldDB" id="A0A146KFQ8"/>